<sequence>MQLKIKVFVTLIPFLSILGCNQTNNRDIIKKESIQTGIFEPIVTGRIATDGNLSRGVAWGDYDQDGDPDLYVANSNGQWNFLYRNNGDGTFKKMTSDAAGGDVYSEVVKHGGNSQGVNWVDYDNDGDLDLYVVSRGQEGNFLFENIENLGFKRISDHPLTSDDIAASMACWVDIENDGDLDVFIVASGSGSNLVFKNQGNGVFQKMNDSPLTSGNGRGRACGCGDLNNDGLPDFYVANARKPNLYFKNLGNWKFEKINSGHVVEDIGYSYGVSMADYDEDGDLDLFLANFDKQNFLYNNDGTGNLRVVKQSILTRQQGGASKGHAWGDYDNDSDIDLFIANGTYRPDMHNFLYLNQGDGTFIRDLTDKITKHADTSAGTAHADFDRDGDLDIFVANWGNNDQINRFYKNRTTEKNWITIKLRGVQSNSHGIGTRAILNFSVDQKEKRIHRWMYPVTGYGSQNDYEIHFGLGNSTKINSIILKWPSGIVDTLKNISVNTHYLAEEKGELSEIQ</sequence>
<feature type="domain" description="ASPIC/UnbV" evidence="2">
    <location>
        <begin position="430"/>
        <end position="500"/>
    </location>
</feature>
<proteinExistence type="predicted"/>
<evidence type="ECO:0000313" key="3">
    <source>
        <dbReference type="EMBL" id="MBL0682923.1"/>
    </source>
</evidence>
<dbReference type="Pfam" id="PF07593">
    <property type="entry name" value="UnbV_ASPIC"/>
    <property type="match status" value="1"/>
</dbReference>
<dbReference type="RefSeq" id="WP_201917444.1">
    <property type="nucleotide sequence ID" value="NZ_BAABAX010000023.1"/>
</dbReference>
<reference evidence="3" key="1">
    <citation type="submission" date="2021-01" db="EMBL/GenBank/DDBJ databases">
        <authorList>
            <person name="Zhong Y.L."/>
        </authorList>
    </citation>
    <scope>NUCLEOTIDE SEQUENCE</scope>
    <source>
        <strain evidence="3">KCTC 23302</strain>
    </source>
</reference>
<keyword evidence="4" id="KW-1185">Reference proteome</keyword>
<evidence type="ECO:0000256" key="1">
    <source>
        <dbReference type="ARBA" id="ARBA00022729"/>
    </source>
</evidence>
<keyword evidence="1" id="KW-0732">Signal</keyword>
<dbReference type="PROSITE" id="PS51257">
    <property type="entry name" value="PROKAR_LIPOPROTEIN"/>
    <property type="match status" value="1"/>
</dbReference>
<dbReference type="InterPro" id="IPR013517">
    <property type="entry name" value="FG-GAP"/>
</dbReference>
<dbReference type="AlphaFoldDB" id="A0A936ZQM7"/>
<dbReference type="InterPro" id="IPR011519">
    <property type="entry name" value="UnbV_ASPIC"/>
</dbReference>
<accession>A0A936ZQM7</accession>
<name>A0A936ZQM7_9FLAO</name>
<dbReference type="InterPro" id="IPR027039">
    <property type="entry name" value="Crtac1"/>
</dbReference>
<gene>
    <name evidence="3" type="ORF">JJQ60_05320</name>
</gene>
<evidence type="ECO:0000259" key="2">
    <source>
        <dbReference type="Pfam" id="PF07593"/>
    </source>
</evidence>
<dbReference type="InterPro" id="IPR028994">
    <property type="entry name" value="Integrin_alpha_N"/>
</dbReference>
<protein>
    <submittedName>
        <fullName evidence="3">CRTAC1 family protein</fullName>
    </submittedName>
</protein>
<dbReference type="PANTHER" id="PTHR16026:SF0">
    <property type="entry name" value="CARTILAGE ACIDIC PROTEIN 1"/>
    <property type="match status" value="1"/>
</dbReference>
<dbReference type="PANTHER" id="PTHR16026">
    <property type="entry name" value="CARTILAGE ACIDIC PROTEIN 1"/>
    <property type="match status" value="1"/>
</dbReference>
<dbReference type="EMBL" id="JAERQJ010000002">
    <property type="protein sequence ID" value="MBL0682923.1"/>
    <property type="molecule type" value="Genomic_DNA"/>
</dbReference>
<dbReference type="Pfam" id="PF13517">
    <property type="entry name" value="FG-GAP_3"/>
    <property type="match status" value="3"/>
</dbReference>
<dbReference type="SUPFAM" id="SSF69318">
    <property type="entry name" value="Integrin alpha N-terminal domain"/>
    <property type="match status" value="1"/>
</dbReference>
<dbReference type="Gene3D" id="2.130.10.130">
    <property type="entry name" value="Integrin alpha, N-terminal"/>
    <property type="match status" value="3"/>
</dbReference>
<organism evidence="3 4">
    <name type="scientific">Aquimarina mytili</name>
    <dbReference type="NCBI Taxonomy" id="874423"/>
    <lineage>
        <taxon>Bacteria</taxon>
        <taxon>Pseudomonadati</taxon>
        <taxon>Bacteroidota</taxon>
        <taxon>Flavobacteriia</taxon>
        <taxon>Flavobacteriales</taxon>
        <taxon>Flavobacteriaceae</taxon>
        <taxon>Aquimarina</taxon>
    </lineage>
</organism>
<dbReference type="Proteomes" id="UP000651057">
    <property type="component" value="Unassembled WGS sequence"/>
</dbReference>
<comment type="caution">
    <text evidence="3">The sequence shown here is derived from an EMBL/GenBank/DDBJ whole genome shotgun (WGS) entry which is preliminary data.</text>
</comment>
<evidence type="ECO:0000313" key="4">
    <source>
        <dbReference type="Proteomes" id="UP000651057"/>
    </source>
</evidence>